<evidence type="ECO:0000256" key="1">
    <source>
        <dbReference type="ARBA" id="ARBA00022723"/>
    </source>
</evidence>
<dbReference type="KEGG" id="dat:HRM2_37580"/>
<dbReference type="RefSeq" id="WP_015905562.1">
    <property type="nucleotide sequence ID" value="NC_012108.1"/>
</dbReference>
<name>C0QAN3_DESAH</name>
<dbReference type="Pfam" id="PF12838">
    <property type="entry name" value="Fer4_7"/>
    <property type="match status" value="1"/>
</dbReference>
<proteinExistence type="predicted"/>
<dbReference type="STRING" id="177437.HRM2_37580"/>
<dbReference type="AlphaFoldDB" id="C0QAN3"/>
<dbReference type="Proteomes" id="UP000000442">
    <property type="component" value="Chromosome"/>
</dbReference>
<feature type="domain" description="4Fe-4S ferredoxin-type" evidence="4">
    <location>
        <begin position="7"/>
        <end position="36"/>
    </location>
</feature>
<evidence type="ECO:0000313" key="5">
    <source>
        <dbReference type="EMBL" id="ACN16816.1"/>
    </source>
</evidence>
<protein>
    <submittedName>
        <fullName evidence="5">Fdx9</fullName>
    </submittedName>
</protein>
<dbReference type="PROSITE" id="PS00198">
    <property type="entry name" value="4FE4S_FER_1"/>
    <property type="match status" value="2"/>
</dbReference>
<dbReference type="GO" id="GO:0051536">
    <property type="term" value="F:iron-sulfur cluster binding"/>
    <property type="evidence" value="ECO:0007669"/>
    <property type="project" value="UniProtKB-KW"/>
</dbReference>
<dbReference type="PROSITE" id="PS51379">
    <property type="entry name" value="4FE4S_FER_2"/>
    <property type="match status" value="2"/>
</dbReference>
<evidence type="ECO:0000313" key="6">
    <source>
        <dbReference type="Proteomes" id="UP000000442"/>
    </source>
</evidence>
<evidence type="ECO:0000256" key="3">
    <source>
        <dbReference type="ARBA" id="ARBA00023014"/>
    </source>
</evidence>
<keyword evidence="6" id="KW-1185">Reference proteome</keyword>
<dbReference type="PANTHER" id="PTHR43122">
    <property type="entry name" value="FERREDOXIN SUBUNIT OF PYRUVATE:FLAVODOXIN OXIDOREDUCTASE-RELATED"/>
    <property type="match status" value="1"/>
</dbReference>
<feature type="domain" description="4Fe-4S ferredoxin-type" evidence="4">
    <location>
        <begin position="37"/>
        <end position="67"/>
    </location>
</feature>
<gene>
    <name evidence="5" type="primary">fdx9</name>
    <name evidence="5" type="ordered locus">HRM2_37580</name>
</gene>
<dbReference type="Gene3D" id="3.30.70.20">
    <property type="match status" value="1"/>
</dbReference>
<dbReference type="PANTHER" id="PTHR43122:SF1">
    <property type="entry name" value="IRON-SULFUR-BINDING PROTEIN"/>
    <property type="match status" value="1"/>
</dbReference>
<evidence type="ECO:0000259" key="4">
    <source>
        <dbReference type="PROSITE" id="PS51379"/>
    </source>
</evidence>
<keyword evidence="3" id="KW-0411">Iron-sulfur</keyword>
<dbReference type="EMBL" id="CP001087">
    <property type="protein sequence ID" value="ACN16816.1"/>
    <property type="molecule type" value="Genomic_DNA"/>
</dbReference>
<dbReference type="InterPro" id="IPR017900">
    <property type="entry name" value="4Fe4S_Fe_S_CS"/>
</dbReference>
<dbReference type="GO" id="GO:0046872">
    <property type="term" value="F:metal ion binding"/>
    <property type="evidence" value="ECO:0007669"/>
    <property type="project" value="UniProtKB-KW"/>
</dbReference>
<dbReference type="InterPro" id="IPR017896">
    <property type="entry name" value="4Fe4S_Fe-S-bd"/>
</dbReference>
<sequence>MARLKLKEHLINREWCKGCGICVHFCPKQVLELDAMEKVVVARPEDCICCKLCELRCPDLAIEVLTDQDEKNE</sequence>
<dbReference type="eggNOG" id="COG1146">
    <property type="taxonomic scope" value="Bacteria"/>
</dbReference>
<reference evidence="5 6" key="1">
    <citation type="journal article" date="2009" name="Environ. Microbiol.">
        <title>Genome sequence of Desulfobacterium autotrophicum HRM2, a marine sulfate reducer oxidizing organic carbon completely to carbon dioxide.</title>
        <authorList>
            <person name="Strittmatter A.W."/>
            <person name="Liesegang H."/>
            <person name="Rabus R."/>
            <person name="Decker I."/>
            <person name="Amann J."/>
            <person name="Andres S."/>
            <person name="Henne A."/>
            <person name="Fricke W.F."/>
            <person name="Martinez-Arias R."/>
            <person name="Bartels D."/>
            <person name="Goesmann A."/>
            <person name="Krause L."/>
            <person name="Puehler A."/>
            <person name="Klenk H.P."/>
            <person name="Richter M."/>
            <person name="Schuler M."/>
            <person name="Gloeckner F.O."/>
            <person name="Meyerdierks A."/>
            <person name="Gottschalk G."/>
            <person name="Amann R."/>
        </authorList>
    </citation>
    <scope>NUCLEOTIDE SEQUENCE [LARGE SCALE GENOMIC DNA]</scope>
    <source>
        <strain evidence="6">ATCC 43914 / DSM 3382 / HRM2</strain>
    </source>
</reference>
<dbReference type="OrthoDB" id="9804603at2"/>
<organism evidence="5 6">
    <name type="scientific">Desulforapulum autotrophicum (strain ATCC 43914 / DSM 3382 / VKM B-1955 / HRM2)</name>
    <name type="common">Desulfobacterium autotrophicum</name>
    <dbReference type="NCBI Taxonomy" id="177437"/>
    <lineage>
        <taxon>Bacteria</taxon>
        <taxon>Pseudomonadati</taxon>
        <taxon>Thermodesulfobacteriota</taxon>
        <taxon>Desulfobacteria</taxon>
        <taxon>Desulfobacterales</taxon>
        <taxon>Desulfobacteraceae</taxon>
        <taxon>Desulforapulum</taxon>
    </lineage>
</organism>
<dbReference type="SUPFAM" id="SSF54862">
    <property type="entry name" value="4Fe-4S ferredoxins"/>
    <property type="match status" value="1"/>
</dbReference>
<accession>C0QAN3</accession>
<keyword evidence="2" id="KW-0408">Iron</keyword>
<keyword evidence="1" id="KW-0479">Metal-binding</keyword>
<dbReference type="HOGENOM" id="CLU_139698_5_3_7"/>
<evidence type="ECO:0000256" key="2">
    <source>
        <dbReference type="ARBA" id="ARBA00023004"/>
    </source>
</evidence>